<dbReference type="GO" id="GO:0008887">
    <property type="term" value="F:glycerate kinase activity"/>
    <property type="evidence" value="ECO:0007669"/>
    <property type="project" value="InterPro"/>
</dbReference>
<dbReference type="AlphaFoldDB" id="A0AA40E028"/>
<keyword evidence="3 4" id="KW-0418">Kinase</keyword>
<organism evidence="4 5">
    <name type="scientific">Lasiosphaeris hirsuta</name>
    <dbReference type="NCBI Taxonomy" id="260670"/>
    <lineage>
        <taxon>Eukaryota</taxon>
        <taxon>Fungi</taxon>
        <taxon>Dikarya</taxon>
        <taxon>Ascomycota</taxon>
        <taxon>Pezizomycotina</taxon>
        <taxon>Sordariomycetes</taxon>
        <taxon>Sordariomycetidae</taxon>
        <taxon>Sordariales</taxon>
        <taxon>Lasiosphaeriaceae</taxon>
        <taxon>Lasiosphaeris</taxon>
    </lineage>
</organism>
<evidence type="ECO:0000313" key="4">
    <source>
        <dbReference type="EMBL" id="KAK0719346.1"/>
    </source>
</evidence>
<evidence type="ECO:0000256" key="2">
    <source>
        <dbReference type="ARBA" id="ARBA00022679"/>
    </source>
</evidence>
<dbReference type="EMBL" id="JAUKUA010000003">
    <property type="protein sequence ID" value="KAK0719346.1"/>
    <property type="molecule type" value="Genomic_DNA"/>
</dbReference>
<dbReference type="SUPFAM" id="SSF110738">
    <property type="entry name" value="Glycerate kinase I"/>
    <property type="match status" value="1"/>
</dbReference>
<proteinExistence type="inferred from homology"/>
<dbReference type="NCBIfam" id="TIGR00045">
    <property type="entry name" value="glycerate kinase"/>
    <property type="match status" value="1"/>
</dbReference>
<gene>
    <name evidence="4" type="ORF">B0H67DRAFT_572953</name>
</gene>
<name>A0AA40E028_9PEZI</name>
<dbReference type="PANTHER" id="PTHR21599">
    <property type="entry name" value="GLYCERATE KINASE"/>
    <property type="match status" value="1"/>
</dbReference>
<evidence type="ECO:0000256" key="3">
    <source>
        <dbReference type="ARBA" id="ARBA00022777"/>
    </source>
</evidence>
<keyword evidence="5" id="KW-1185">Reference proteome</keyword>
<reference evidence="4" key="1">
    <citation type="submission" date="2023-06" db="EMBL/GenBank/DDBJ databases">
        <title>Genome-scale phylogeny and comparative genomics of the fungal order Sordariales.</title>
        <authorList>
            <consortium name="Lawrence Berkeley National Laboratory"/>
            <person name="Hensen N."/>
            <person name="Bonometti L."/>
            <person name="Westerberg I."/>
            <person name="Brannstrom I.O."/>
            <person name="Guillou S."/>
            <person name="Cros-Aarteil S."/>
            <person name="Calhoun S."/>
            <person name="Haridas S."/>
            <person name="Kuo A."/>
            <person name="Mondo S."/>
            <person name="Pangilinan J."/>
            <person name="Riley R."/>
            <person name="Labutti K."/>
            <person name="Andreopoulos B."/>
            <person name="Lipzen A."/>
            <person name="Chen C."/>
            <person name="Yanf M."/>
            <person name="Daum C."/>
            <person name="Ng V."/>
            <person name="Clum A."/>
            <person name="Steindorff A."/>
            <person name="Ohm R."/>
            <person name="Martin F."/>
            <person name="Silar P."/>
            <person name="Natvig D."/>
            <person name="Lalanne C."/>
            <person name="Gautier V."/>
            <person name="Ament-Velasquez S.L."/>
            <person name="Kruys A."/>
            <person name="Hutchinson M.I."/>
            <person name="Powell A.J."/>
            <person name="Barry K."/>
            <person name="Miller A.N."/>
            <person name="Grigoriev I.V."/>
            <person name="Debuchy R."/>
            <person name="Gladieux P."/>
            <person name="Thoren M.H."/>
            <person name="Johannesson H."/>
        </authorList>
    </citation>
    <scope>NUCLEOTIDE SEQUENCE</scope>
    <source>
        <strain evidence="4">SMH4607-1</strain>
    </source>
</reference>
<keyword evidence="2" id="KW-0808">Transferase</keyword>
<dbReference type="PIRSF" id="PIRSF006078">
    <property type="entry name" value="GlxK"/>
    <property type="match status" value="1"/>
</dbReference>
<evidence type="ECO:0000313" key="5">
    <source>
        <dbReference type="Proteomes" id="UP001172102"/>
    </source>
</evidence>
<dbReference type="InterPro" id="IPR036129">
    <property type="entry name" value="Glycerate_kinase_sf"/>
</dbReference>
<dbReference type="GO" id="GO:0031388">
    <property type="term" value="P:organic acid phosphorylation"/>
    <property type="evidence" value="ECO:0007669"/>
    <property type="project" value="InterPro"/>
</dbReference>
<accession>A0AA40E028</accession>
<dbReference type="InterPro" id="IPR004381">
    <property type="entry name" value="Glycerate_kinase"/>
</dbReference>
<comment type="similarity">
    <text evidence="1">Belongs to the glycerate kinase type-1 family.</text>
</comment>
<dbReference type="Gene3D" id="3.40.50.10350">
    <property type="entry name" value="Glycerate kinase, domain 1"/>
    <property type="match status" value="1"/>
</dbReference>
<dbReference type="InterPro" id="IPR018197">
    <property type="entry name" value="Glycerate_kinase_RE-like"/>
</dbReference>
<dbReference type="InterPro" id="IPR018193">
    <property type="entry name" value="Glyc_kinase_flavodox-like_fold"/>
</dbReference>
<protein>
    <submittedName>
        <fullName evidence="4">Glycerate kinase</fullName>
    </submittedName>
</protein>
<sequence>MSSLEKTPPTSPVVMPSTGTPLRILVAPSNFKESAGAAQVADWIEEGFRTVNADTKTLEIYKFPLHDGEGFTQALVELDDGSLFSSIVRGPTGKELIAPWGLIDNRATGVMDVASAAGLRYIPQCERNPLTTSSFGVGQLLRAVIKSGCKKIIIACGDSGTSDAGVGLLAALGVVFLDASGDKLDATSGARVLSSIHEIVWPSPDSDPIFRLIHEMEIEVVGNLKNYLIGNKGVARVYGPQKGATPKQVELLAKGIENFASILNREPNHVYKPGSGASGGIGVALYLLGARMYGRCESFARYFNLETVLLSKRWHVAITGEGQLDENSDGKATVEFARLAKARGIPVVCLVGARNTGNKRDGGHDCINWVQSIINREMTTQTAMSMVEELVKDASADIMRALQVGINVGSVWKP</sequence>
<dbReference type="Gene3D" id="3.90.1510.10">
    <property type="entry name" value="Glycerate kinase, domain 2"/>
    <property type="match status" value="1"/>
</dbReference>
<dbReference type="Pfam" id="PF02595">
    <property type="entry name" value="Gly_kinase"/>
    <property type="match status" value="1"/>
</dbReference>
<dbReference type="Proteomes" id="UP001172102">
    <property type="component" value="Unassembled WGS sequence"/>
</dbReference>
<comment type="caution">
    <text evidence="4">The sequence shown here is derived from an EMBL/GenBank/DDBJ whole genome shotgun (WGS) entry which is preliminary data.</text>
</comment>
<evidence type="ECO:0000256" key="1">
    <source>
        <dbReference type="ARBA" id="ARBA00006284"/>
    </source>
</evidence>
<dbReference type="PANTHER" id="PTHR21599:SF0">
    <property type="entry name" value="GLYCERATE KINASE"/>
    <property type="match status" value="1"/>
</dbReference>